<dbReference type="InterPro" id="IPR036909">
    <property type="entry name" value="Cyt_c-like_dom_sf"/>
</dbReference>
<evidence type="ECO:0000313" key="1">
    <source>
        <dbReference type="EMBL" id="SPS06364.1"/>
    </source>
</evidence>
<organism evidence="1">
    <name type="scientific">Candidatus Nitrotoga fabula</name>
    <dbReference type="NCBI Taxonomy" id="2182327"/>
    <lineage>
        <taxon>Bacteria</taxon>
        <taxon>Pseudomonadati</taxon>
        <taxon>Pseudomonadota</taxon>
        <taxon>Betaproteobacteria</taxon>
        <taxon>Nitrosomonadales</taxon>
        <taxon>Gallionellaceae</taxon>
        <taxon>Candidatus Nitrotoga</taxon>
    </lineage>
</organism>
<dbReference type="EMBL" id="LS423452">
    <property type="protein sequence ID" value="SPS06364.1"/>
    <property type="molecule type" value="Genomic_DNA"/>
</dbReference>
<name>A0A2X0RF67_9PROT</name>
<accession>A0A2X0RF67</accession>
<protein>
    <recommendedName>
        <fullName evidence="2">Cytochrome c</fullName>
    </recommendedName>
</protein>
<dbReference type="GO" id="GO:0009055">
    <property type="term" value="F:electron transfer activity"/>
    <property type="evidence" value="ECO:0007669"/>
    <property type="project" value="InterPro"/>
</dbReference>
<reference evidence="1" key="1">
    <citation type="submission" date="2018-05" db="EMBL/GenBank/DDBJ databases">
        <authorList>
            <person name="Lanie J.A."/>
            <person name="Ng W.-L."/>
            <person name="Kazmierczak K.M."/>
            <person name="Andrzejewski T.M."/>
            <person name="Davidsen T.M."/>
            <person name="Wayne K.J."/>
            <person name="Tettelin H."/>
            <person name="Glass J.I."/>
            <person name="Rusch D."/>
            <person name="Podicherti R."/>
            <person name="Tsui H.-C.T."/>
            <person name="Winkler M.E."/>
        </authorList>
    </citation>
    <scope>NUCLEOTIDE SEQUENCE</scope>
    <source>
        <strain evidence="1">KNB</strain>
    </source>
</reference>
<gene>
    <name evidence="1" type="ORF">NITFAB_1954</name>
</gene>
<evidence type="ECO:0008006" key="2">
    <source>
        <dbReference type="Google" id="ProtNLM"/>
    </source>
</evidence>
<dbReference type="GO" id="GO:0020037">
    <property type="term" value="F:heme binding"/>
    <property type="evidence" value="ECO:0007669"/>
    <property type="project" value="InterPro"/>
</dbReference>
<sequence length="104" mass="12157">MFQGLTFVALFLLLGLSGNIAHGETQPQLLPTASRGELLYSTHCIACHSTQIHWREKKLVSNWESLLSEVQRWQKTLMLEWNKDDNKEVARYLNVIYYRYTIAE</sequence>
<dbReference type="AlphaFoldDB" id="A0A2X0RF67"/>
<dbReference type="SUPFAM" id="SSF46626">
    <property type="entry name" value="Cytochrome c"/>
    <property type="match status" value="1"/>
</dbReference>
<proteinExistence type="predicted"/>